<keyword evidence="7 9" id="KW-0511">Multifunctional enzyme</keyword>
<organism evidence="12 13">
    <name type="scientific">Vagococcus carniphilus</name>
    <dbReference type="NCBI Taxonomy" id="218144"/>
    <lineage>
        <taxon>Bacteria</taxon>
        <taxon>Bacillati</taxon>
        <taxon>Bacillota</taxon>
        <taxon>Bacilli</taxon>
        <taxon>Lactobacillales</taxon>
        <taxon>Enterococcaceae</taxon>
        <taxon>Vagococcus</taxon>
    </lineage>
</organism>
<keyword evidence="8 9" id="KW-0012">Acyltransferase</keyword>
<keyword evidence="5 9" id="KW-0443">Lipid metabolism</keyword>
<evidence type="ECO:0000313" key="12">
    <source>
        <dbReference type="EMBL" id="RSU13208.1"/>
    </source>
</evidence>
<dbReference type="GO" id="GO:0006633">
    <property type="term" value="P:fatty acid biosynthetic process"/>
    <property type="evidence" value="ECO:0007669"/>
    <property type="project" value="UniProtKB-UniRule"/>
</dbReference>
<protein>
    <recommendedName>
        <fullName evidence="9">Beta-ketoacyl-[acyl-carrier-protein] synthase III</fullName>
        <shortName evidence="9">Beta-ketoacyl-ACP synthase III</shortName>
        <shortName evidence="9">KAS III</shortName>
        <ecNumber evidence="9">2.3.1.180</ecNumber>
    </recommendedName>
    <alternativeName>
        <fullName evidence="9">3-oxoacyl-[acyl-carrier-protein] synthase 3</fullName>
    </alternativeName>
    <alternativeName>
        <fullName evidence="9">3-oxoacyl-[acyl-carrier-protein] synthase III</fullName>
    </alternativeName>
</protein>
<proteinExistence type="inferred from homology"/>
<dbReference type="GO" id="GO:0004315">
    <property type="term" value="F:3-oxoacyl-[acyl-carrier-protein] synthase activity"/>
    <property type="evidence" value="ECO:0007669"/>
    <property type="project" value="InterPro"/>
</dbReference>
<dbReference type="InterPro" id="IPR013747">
    <property type="entry name" value="ACP_syn_III_C"/>
</dbReference>
<dbReference type="Pfam" id="PF08541">
    <property type="entry name" value="ACP_syn_III_C"/>
    <property type="match status" value="1"/>
</dbReference>
<evidence type="ECO:0000313" key="13">
    <source>
        <dbReference type="Proteomes" id="UP000288028"/>
    </source>
</evidence>
<dbReference type="AlphaFoldDB" id="A0A430AYS3"/>
<feature type="active site" evidence="9">
    <location>
        <position position="280"/>
    </location>
</feature>
<dbReference type="PANTHER" id="PTHR43091">
    <property type="entry name" value="3-OXOACYL-[ACYL-CARRIER-PROTEIN] SYNTHASE"/>
    <property type="match status" value="1"/>
</dbReference>
<comment type="caution">
    <text evidence="12">The sequence shown here is derived from an EMBL/GenBank/DDBJ whole genome shotgun (WGS) entry which is preliminary data.</text>
</comment>
<dbReference type="UniPathway" id="UPA00094"/>
<comment type="catalytic activity">
    <reaction evidence="9">
        <text>malonyl-[ACP] + acetyl-CoA + H(+) = 3-oxobutanoyl-[ACP] + CO2 + CoA</text>
        <dbReference type="Rhea" id="RHEA:12080"/>
        <dbReference type="Rhea" id="RHEA-COMP:9623"/>
        <dbReference type="Rhea" id="RHEA-COMP:9625"/>
        <dbReference type="ChEBI" id="CHEBI:15378"/>
        <dbReference type="ChEBI" id="CHEBI:16526"/>
        <dbReference type="ChEBI" id="CHEBI:57287"/>
        <dbReference type="ChEBI" id="CHEBI:57288"/>
        <dbReference type="ChEBI" id="CHEBI:78449"/>
        <dbReference type="ChEBI" id="CHEBI:78450"/>
        <dbReference type="EC" id="2.3.1.180"/>
    </reaction>
</comment>
<keyword evidence="9" id="KW-0963">Cytoplasm</keyword>
<dbReference type="GeneID" id="95580962"/>
<sequence>MHLYPQITRVAKYLPSNIVTNDDLSKIMDTSDEWITSRTGIKERRISQQESTADLATQVGLKLIEGIEIETIDFIIVATMTGDYGTPSTACLVQSNLGADQAFSLDVNAACSGFVFALSTAEKFLSSGKYQRGLVIGAETMSTMLNWEDRSTAVLFGDGAAGVLLENTSKEPRFIDELLRSDGTRGMALFAKKNLNNNPFKLPDKETSEGMKMDGKKIFDFALRDVSKNIIELLEKNPDFSKELDYCLAHQANSRILEAISKKTKIANEKFLSNVHFYGNTSAASVPLLLVDEIEKGTLVLGSHQKVIMTGYGAGLTWGSILLKL</sequence>
<evidence type="ECO:0000256" key="3">
    <source>
        <dbReference type="ARBA" id="ARBA00022679"/>
    </source>
</evidence>
<dbReference type="NCBIfam" id="NF006829">
    <property type="entry name" value="PRK09352.1"/>
    <property type="match status" value="1"/>
</dbReference>
<dbReference type="InterPro" id="IPR016039">
    <property type="entry name" value="Thiolase-like"/>
</dbReference>
<comment type="function">
    <text evidence="9">Catalyzes the condensation reaction of fatty acid synthesis by the addition to an acyl acceptor of two carbons from malonyl-ACP. Catalyzes the first condensation reaction which initiates fatty acid synthesis and may therefore play a role in governing the total rate of fatty acid production. Possesses both acetoacetyl-ACP synthase and acetyl transacylase activities. Its substrate specificity determines the biosynthesis of branched-chain and/or straight-chain of fatty acids.</text>
</comment>
<dbReference type="Proteomes" id="UP000288028">
    <property type="component" value="Unassembled WGS sequence"/>
</dbReference>
<feature type="domain" description="Beta-ketoacyl-[acyl-carrier-protein] synthase III C-terminal" evidence="10">
    <location>
        <begin position="241"/>
        <end position="324"/>
    </location>
</feature>
<dbReference type="GO" id="GO:0005737">
    <property type="term" value="C:cytoplasm"/>
    <property type="evidence" value="ECO:0007669"/>
    <property type="project" value="UniProtKB-SubCell"/>
</dbReference>
<reference evidence="12 13" key="1">
    <citation type="submission" date="2017-05" db="EMBL/GenBank/DDBJ databases">
        <title>Vagococcus spp. assemblies.</title>
        <authorList>
            <person name="Gulvik C.A."/>
        </authorList>
    </citation>
    <scope>NUCLEOTIDE SEQUENCE [LARGE SCALE GENOMIC DNA]</scope>
    <source>
        <strain evidence="12 13">SS1714</strain>
    </source>
</reference>
<evidence type="ECO:0000256" key="7">
    <source>
        <dbReference type="ARBA" id="ARBA00023268"/>
    </source>
</evidence>
<evidence type="ECO:0000259" key="10">
    <source>
        <dbReference type="Pfam" id="PF08541"/>
    </source>
</evidence>
<dbReference type="CDD" id="cd00830">
    <property type="entry name" value="KAS_III"/>
    <property type="match status" value="1"/>
</dbReference>
<keyword evidence="13" id="KW-1185">Reference proteome</keyword>
<comment type="similarity">
    <text evidence="1 9">Belongs to the thiolase-like superfamily. FabH family.</text>
</comment>
<accession>A0A430AYS3</accession>
<dbReference type="Gene3D" id="3.40.47.10">
    <property type="match status" value="1"/>
</dbReference>
<dbReference type="InterPro" id="IPR013751">
    <property type="entry name" value="ACP_syn_III_N"/>
</dbReference>
<evidence type="ECO:0000259" key="11">
    <source>
        <dbReference type="Pfam" id="PF08545"/>
    </source>
</evidence>
<dbReference type="EC" id="2.3.1.180" evidence="9"/>
<evidence type="ECO:0000256" key="6">
    <source>
        <dbReference type="ARBA" id="ARBA00023160"/>
    </source>
</evidence>
<feature type="region of interest" description="ACP-binding" evidence="9">
    <location>
        <begin position="251"/>
        <end position="255"/>
    </location>
</feature>
<dbReference type="GO" id="GO:0033818">
    <property type="term" value="F:beta-ketoacyl-acyl-carrier-protein synthase III activity"/>
    <property type="evidence" value="ECO:0007669"/>
    <property type="project" value="UniProtKB-UniRule"/>
</dbReference>
<dbReference type="Pfam" id="PF08545">
    <property type="entry name" value="ACP_syn_III"/>
    <property type="match status" value="1"/>
</dbReference>
<dbReference type="PANTHER" id="PTHR43091:SF1">
    <property type="entry name" value="BETA-KETOACYL-[ACYL-CARRIER-PROTEIN] SYNTHASE III, CHLOROPLASTIC"/>
    <property type="match status" value="1"/>
</dbReference>
<feature type="active site" evidence="9">
    <location>
        <position position="111"/>
    </location>
</feature>
<keyword evidence="6 9" id="KW-0275">Fatty acid biosynthesis</keyword>
<keyword evidence="4 9" id="KW-0276">Fatty acid metabolism</keyword>
<comment type="domain">
    <text evidence="9">The last Arg residue of the ACP-binding site is essential for the weak association between ACP/AcpP and FabH.</text>
</comment>
<comment type="subcellular location">
    <subcellularLocation>
        <location evidence="9">Cytoplasm</location>
    </subcellularLocation>
</comment>
<name>A0A430AYS3_9ENTE</name>
<dbReference type="NCBIfam" id="TIGR00747">
    <property type="entry name" value="fabH"/>
    <property type="match status" value="1"/>
</dbReference>
<dbReference type="OrthoDB" id="9815506at2"/>
<dbReference type="HAMAP" id="MF_01815">
    <property type="entry name" value="FabH"/>
    <property type="match status" value="1"/>
</dbReference>
<evidence type="ECO:0000256" key="9">
    <source>
        <dbReference type="HAMAP-Rule" id="MF_01815"/>
    </source>
</evidence>
<dbReference type="SUPFAM" id="SSF53901">
    <property type="entry name" value="Thiolase-like"/>
    <property type="match status" value="1"/>
</dbReference>
<dbReference type="InterPro" id="IPR004655">
    <property type="entry name" value="FabH"/>
</dbReference>
<evidence type="ECO:0000256" key="8">
    <source>
        <dbReference type="ARBA" id="ARBA00023315"/>
    </source>
</evidence>
<comment type="subunit">
    <text evidence="9">Homodimer.</text>
</comment>
<comment type="pathway">
    <text evidence="9">Lipid metabolism; fatty acid biosynthesis.</text>
</comment>
<evidence type="ECO:0000256" key="4">
    <source>
        <dbReference type="ARBA" id="ARBA00022832"/>
    </source>
</evidence>
<feature type="active site" evidence="9">
    <location>
        <position position="250"/>
    </location>
</feature>
<evidence type="ECO:0000256" key="1">
    <source>
        <dbReference type="ARBA" id="ARBA00008642"/>
    </source>
</evidence>
<keyword evidence="3 9" id="KW-0808">Transferase</keyword>
<dbReference type="RefSeq" id="WP_126794868.1">
    <property type="nucleotide sequence ID" value="NZ_CP060720.1"/>
</dbReference>
<dbReference type="EMBL" id="NGKB01000009">
    <property type="protein sequence ID" value="RSU13208.1"/>
    <property type="molecule type" value="Genomic_DNA"/>
</dbReference>
<keyword evidence="2 9" id="KW-0444">Lipid biosynthesis</keyword>
<feature type="domain" description="Beta-ketoacyl-[acyl-carrier-protein] synthase III N-terminal" evidence="11">
    <location>
        <begin position="105"/>
        <end position="183"/>
    </location>
</feature>
<gene>
    <name evidence="9" type="primary">fabH</name>
    <name evidence="12" type="ORF">CBF28_10115</name>
</gene>
<evidence type="ECO:0000256" key="2">
    <source>
        <dbReference type="ARBA" id="ARBA00022516"/>
    </source>
</evidence>
<evidence type="ECO:0000256" key="5">
    <source>
        <dbReference type="ARBA" id="ARBA00023098"/>
    </source>
</evidence>